<dbReference type="RefSeq" id="WP_115868735.1">
    <property type="nucleotide sequence ID" value="NZ_QREG01000013.1"/>
</dbReference>
<dbReference type="InterPro" id="IPR045595">
    <property type="entry name" value="SufBD_N"/>
</dbReference>
<protein>
    <submittedName>
        <fullName evidence="4">Iron-regulated ABC transporter permease protein SufD</fullName>
    </submittedName>
</protein>
<feature type="domain" description="SUF system FeS cluster assembly SufBD core" evidence="2">
    <location>
        <begin position="183"/>
        <end position="411"/>
    </location>
</feature>
<sequence length="437" mass="48908">MSEVISLENSITSRFDSWVKQHFAEGSALAAAKKAGVQSFQSLGLPGKKSEAYKYTPVTKLISKNFDFDQEAVIATWSKDSCQQEFYPVEDANHLVFVNGQFIEEYSVIKSSSQELTIKLLDEQATTEHPEILEHLGKTNGISQDPFAALNLGFFNQGLFLKNAKNSDAQDTFIYQFLDASSSSPIAYPRILIVGESGSRMKVYEKTFIKGEAKTLNISVVEAVVKSNAEVRFTKLQNYTNEAFAVEGIYASQEKDSRFYTNTFSFKGAMVRNNIYINIDDENCEGHMNGLYQLSGKSHVDNNTSVDHRMPHSFSNELYKGILDESAKGVFNGKIYVRPDAQKTNAFQSNNNILLSDTATVNTKPQLEIWADDVQCSHGCTTGQLDEEAIFYLRARGIKEKRAKALMLNAFANETLQELKNDLVKEEIEDIITNKLG</sequence>
<evidence type="ECO:0000259" key="3">
    <source>
        <dbReference type="Pfam" id="PF19295"/>
    </source>
</evidence>
<dbReference type="NCBIfam" id="TIGR01981">
    <property type="entry name" value="sufD"/>
    <property type="match status" value="1"/>
</dbReference>
<proteinExistence type="inferred from homology"/>
<keyword evidence="5" id="KW-1185">Reference proteome</keyword>
<dbReference type="AlphaFoldDB" id="A0A3D9L2H9"/>
<accession>A0A3D9L2H9</accession>
<reference evidence="4 5" key="1">
    <citation type="submission" date="2018-07" db="EMBL/GenBank/DDBJ databases">
        <title>Genomic Encyclopedia of Type Strains, Phase IV (KMG-IV): sequencing the most valuable type-strain genomes for metagenomic binning, comparative biology and taxonomic classification.</title>
        <authorList>
            <person name="Goeker M."/>
        </authorList>
    </citation>
    <scope>NUCLEOTIDE SEQUENCE [LARGE SCALE GENOMIC DNA]</scope>
    <source>
        <strain evidence="4 5">DSM 4134</strain>
    </source>
</reference>
<dbReference type="EMBL" id="QREG01000013">
    <property type="protein sequence ID" value="RED96989.1"/>
    <property type="molecule type" value="Genomic_DNA"/>
</dbReference>
<comment type="caution">
    <text evidence="4">The sequence shown here is derived from an EMBL/GenBank/DDBJ whole genome shotgun (WGS) entry which is preliminary data.</text>
</comment>
<dbReference type="PANTHER" id="PTHR43575">
    <property type="entry name" value="PROTEIN ABCI7, CHLOROPLASTIC"/>
    <property type="match status" value="1"/>
</dbReference>
<comment type="similarity">
    <text evidence="1">Belongs to the iron-sulfur cluster assembly SufBD family.</text>
</comment>
<dbReference type="InterPro" id="IPR011542">
    <property type="entry name" value="SUF_FeS_clus_asmbl_SufD"/>
</dbReference>
<evidence type="ECO:0000313" key="4">
    <source>
        <dbReference type="EMBL" id="RED96989.1"/>
    </source>
</evidence>
<dbReference type="InterPro" id="IPR000825">
    <property type="entry name" value="SUF_FeS_clus_asmbl_SufBD_core"/>
</dbReference>
<name>A0A3D9L2H9_MARFU</name>
<dbReference type="GO" id="GO:0016226">
    <property type="term" value="P:iron-sulfur cluster assembly"/>
    <property type="evidence" value="ECO:0007669"/>
    <property type="project" value="InterPro"/>
</dbReference>
<dbReference type="OrthoDB" id="9768262at2"/>
<evidence type="ECO:0000259" key="2">
    <source>
        <dbReference type="Pfam" id="PF01458"/>
    </source>
</evidence>
<dbReference type="InterPro" id="IPR037284">
    <property type="entry name" value="SUF_FeS_clus_asmbl_SufBD_sf"/>
</dbReference>
<dbReference type="InterPro" id="IPR055346">
    <property type="entry name" value="Fe-S_cluster_assembly_SufBD"/>
</dbReference>
<dbReference type="Proteomes" id="UP000256779">
    <property type="component" value="Unassembled WGS sequence"/>
</dbReference>
<evidence type="ECO:0000256" key="1">
    <source>
        <dbReference type="ARBA" id="ARBA00043967"/>
    </source>
</evidence>
<dbReference type="Pfam" id="PF19295">
    <property type="entry name" value="SufBD_N"/>
    <property type="match status" value="1"/>
</dbReference>
<dbReference type="Pfam" id="PF01458">
    <property type="entry name" value="SUFBD_core"/>
    <property type="match status" value="1"/>
</dbReference>
<gene>
    <name evidence="4" type="ORF">C7460_11337</name>
</gene>
<evidence type="ECO:0000313" key="5">
    <source>
        <dbReference type="Proteomes" id="UP000256779"/>
    </source>
</evidence>
<organism evidence="4 5">
    <name type="scientific">Marinoscillum furvescens DSM 4134</name>
    <dbReference type="NCBI Taxonomy" id="1122208"/>
    <lineage>
        <taxon>Bacteria</taxon>
        <taxon>Pseudomonadati</taxon>
        <taxon>Bacteroidota</taxon>
        <taxon>Cytophagia</taxon>
        <taxon>Cytophagales</taxon>
        <taxon>Reichenbachiellaceae</taxon>
        <taxon>Marinoscillum</taxon>
    </lineage>
</organism>
<dbReference type="SUPFAM" id="SSF101960">
    <property type="entry name" value="Stabilizer of iron transporter SufD"/>
    <property type="match status" value="1"/>
</dbReference>
<dbReference type="PANTHER" id="PTHR43575:SF1">
    <property type="entry name" value="PROTEIN ABCI7, CHLOROPLASTIC"/>
    <property type="match status" value="1"/>
</dbReference>
<feature type="domain" description="SUF system FeS cluster assembly SufBD N-terminal" evidence="3">
    <location>
        <begin position="27"/>
        <end position="165"/>
    </location>
</feature>